<evidence type="ECO:0000313" key="4">
    <source>
        <dbReference type="Proteomes" id="UP000019482"/>
    </source>
</evidence>
<dbReference type="OrthoDB" id="9812495at2"/>
<comment type="caution">
    <text evidence="3">The sequence shown here is derived from an EMBL/GenBank/DDBJ whole genome shotgun (WGS) entry which is preliminary data.</text>
</comment>
<sequence>MDKLKIGEVIFKLRKKKGLTQDELGNFIGVSTAAVSKWESGSSYPDITLLPVLASFFNISIDELLSYNTELSDDKVIEISKECESLFTGKDISSAIEKSREYIEQYRSSYYLKSEIGRLFYLYCWKIDDNGRVREMIDYSIKLFEDTVNNCSKINLVEKSLYQLSSLYSSIGQYDKAIDALNKIHNNKLNINLMLSIVYIKKNNIKKARKILQGELWKNIFENSTICMALANSYLHCEKDINIIERYLNLCISNKKLFSPECGNVLGLHIEYMNFAQVYLQFGENEKALDMLHKWRIDFSQ</sequence>
<gene>
    <name evidence="3" type="ORF">CTDIVETGP_2281</name>
</gene>
<dbReference type="PANTHER" id="PTHR46558">
    <property type="entry name" value="TRACRIPTIONAL REGULATORY PROTEIN-RELATED-RELATED"/>
    <property type="match status" value="1"/>
</dbReference>
<organism evidence="3 4">
    <name type="scientific">Clostridium tyrobutyricum DIVETGP</name>
    <dbReference type="NCBI Taxonomy" id="1408889"/>
    <lineage>
        <taxon>Bacteria</taxon>
        <taxon>Bacillati</taxon>
        <taxon>Bacillota</taxon>
        <taxon>Clostridia</taxon>
        <taxon>Eubacteriales</taxon>
        <taxon>Clostridiaceae</taxon>
        <taxon>Clostridium</taxon>
    </lineage>
</organism>
<dbReference type="Proteomes" id="UP000019482">
    <property type="component" value="Unassembled WGS sequence"/>
</dbReference>
<dbReference type="Pfam" id="PF01381">
    <property type="entry name" value="HTH_3"/>
    <property type="match status" value="1"/>
</dbReference>
<dbReference type="PROSITE" id="PS50943">
    <property type="entry name" value="HTH_CROC1"/>
    <property type="match status" value="1"/>
</dbReference>
<dbReference type="RefSeq" id="WP_017895841.1">
    <property type="nucleotide sequence ID" value="NZ_CBXI010000040.1"/>
</dbReference>
<dbReference type="InterPro" id="IPR011990">
    <property type="entry name" value="TPR-like_helical_dom_sf"/>
</dbReference>
<dbReference type="PANTHER" id="PTHR46558:SF11">
    <property type="entry name" value="HTH-TYPE TRANSCRIPTIONAL REGULATOR XRE"/>
    <property type="match status" value="1"/>
</dbReference>
<dbReference type="InterPro" id="IPR010982">
    <property type="entry name" value="Lambda_DNA-bd_dom_sf"/>
</dbReference>
<dbReference type="Pfam" id="PF13174">
    <property type="entry name" value="TPR_6"/>
    <property type="match status" value="1"/>
</dbReference>
<dbReference type="SUPFAM" id="SSF48452">
    <property type="entry name" value="TPR-like"/>
    <property type="match status" value="1"/>
</dbReference>
<name>W6N723_CLOTY</name>
<protein>
    <submittedName>
        <fullName evidence="3">DNA-binding protein possible transcriptional regulator</fullName>
    </submittedName>
</protein>
<accession>W6N723</accession>
<reference evidence="3 4" key="1">
    <citation type="journal article" date="2015" name="Genome Announc.">
        <title>Draft Genome Sequence of Clostridium tyrobutyricum Strain DIVETGP, Isolated from Cow's Milk for Grana Padano Production.</title>
        <authorList>
            <person name="Soggiu A."/>
            <person name="Piras C."/>
            <person name="Gaiarsa S."/>
            <person name="Sassera D."/>
            <person name="Roncada P."/>
            <person name="Bendixen E."/>
            <person name="Brasca M."/>
            <person name="Bonizzi L."/>
        </authorList>
    </citation>
    <scope>NUCLEOTIDE SEQUENCE [LARGE SCALE GENOMIC DNA]</scope>
    <source>
        <strain evidence="3 4">DIVETGP</strain>
    </source>
</reference>
<dbReference type="InterPro" id="IPR001387">
    <property type="entry name" value="Cro/C1-type_HTH"/>
</dbReference>
<dbReference type="GeneID" id="29420525"/>
<dbReference type="AlphaFoldDB" id="W6N723"/>
<keyword evidence="1 3" id="KW-0238">DNA-binding</keyword>
<evidence type="ECO:0000313" key="3">
    <source>
        <dbReference type="EMBL" id="CDL92211.1"/>
    </source>
</evidence>
<dbReference type="Gene3D" id="1.10.260.40">
    <property type="entry name" value="lambda repressor-like DNA-binding domains"/>
    <property type="match status" value="1"/>
</dbReference>
<evidence type="ECO:0000256" key="1">
    <source>
        <dbReference type="ARBA" id="ARBA00023125"/>
    </source>
</evidence>
<dbReference type="InterPro" id="IPR019734">
    <property type="entry name" value="TPR_rpt"/>
</dbReference>
<dbReference type="SMART" id="SM00530">
    <property type="entry name" value="HTH_XRE"/>
    <property type="match status" value="1"/>
</dbReference>
<dbReference type="CDD" id="cd00093">
    <property type="entry name" value="HTH_XRE"/>
    <property type="match status" value="1"/>
</dbReference>
<dbReference type="EMBL" id="CBXI010000040">
    <property type="protein sequence ID" value="CDL92211.1"/>
    <property type="molecule type" value="Genomic_DNA"/>
</dbReference>
<dbReference type="SUPFAM" id="SSF47413">
    <property type="entry name" value="lambda repressor-like DNA-binding domains"/>
    <property type="match status" value="1"/>
</dbReference>
<dbReference type="GO" id="GO:0003677">
    <property type="term" value="F:DNA binding"/>
    <property type="evidence" value="ECO:0007669"/>
    <property type="project" value="UniProtKB-KW"/>
</dbReference>
<dbReference type="Gene3D" id="1.25.40.10">
    <property type="entry name" value="Tetratricopeptide repeat domain"/>
    <property type="match status" value="1"/>
</dbReference>
<keyword evidence="4" id="KW-1185">Reference proteome</keyword>
<feature type="domain" description="HTH cro/C1-type" evidence="2">
    <location>
        <begin position="12"/>
        <end position="64"/>
    </location>
</feature>
<evidence type="ECO:0000259" key="2">
    <source>
        <dbReference type="PROSITE" id="PS50943"/>
    </source>
</evidence>
<proteinExistence type="predicted"/>